<dbReference type="Proteomes" id="UP000191024">
    <property type="component" value="Chromosome F"/>
</dbReference>
<dbReference type="AlphaFoldDB" id="A0A1G4JXJ7"/>
<keyword evidence="3" id="KW-1185">Reference proteome</keyword>
<dbReference type="EMBL" id="LT598467">
    <property type="protein sequence ID" value="SCU95853.1"/>
    <property type="molecule type" value="Genomic_DNA"/>
</dbReference>
<protein>
    <submittedName>
        <fullName evidence="2">LAMI_0F04082g1_1</fullName>
    </submittedName>
</protein>
<dbReference type="STRING" id="1230905.A0A1G4JXJ7"/>
<dbReference type="InterPro" id="IPR022127">
    <property type="entry name" value="STIMATE/YPL162C"/>
</dbReference>
<dbReference type="GO" id="GO:0016020">
    <property type="term" value="C:membrane"/>
    <property type="evidence" value="ECO:0007669"/>
    <property type="project" value="TreeGrafter"/>
</dbReference>
<dbReference type="PANTHER" id="PTHR31735">
    <property type="entry name" value="VACUOLAR MEMBRANE PROTEIN YPL162C"/>
    <property type="match status" value="1"/>
</dbReference>
<accession>A0A1G4JXJ7</accession>
<keyword evidence="1" id="KW-1133">Transmembrane helix</keyword>
<evidence type="ECO:0000256" key="1">
    <source>
        <dbReference type="SAM" id="Phobius"/>
    </source>
</evidence>
<evidence type="ECO:0000313" key="3">
    <source>
        <dbReference type="Proteomes" id="UP000191024"/>
    </source>
</evidence>
<proteinExistence type="predicted"/>
<feature type="transmembrane region" description="Helical" evidence="1">
    <location>
        <begin position="12"/>
        <end position="34"/>
    </location>
</feature>
<dbReference type="PANTHER" id="PTHR31735:SF1">
    <property type="entry name" value="VACUOLAR MEMBRANE PROTEIN YPL162C"/>
    <property type="match status" value="1"/>
</dbReference>
<gene>
    <name evidence="2" type="ORF">LAMI_0F04082G</name>
</gene>
<feature type="transmembrane region" description="Helical" evidence="1">
    <location>
        <begin position="216"/>
        <end position="238"/>
    </location>
</feature>
<name>A0A1G4JXJ7_9SACH</name>
<evidence type="ECO:0000313" key="2">
    <source>
        <dbReference type="EMBL" id="SCU95853.1"/>
    </source>
</evidence>
<feature type="transmembrane region" description="Helical" evidence="1">
    <location>
        <begin position="55"/>
        <end position="73"/>
    </location>
</feature>
<organism evidence="2 3">
    <name type="scientific">Lachancea mirantina</name>
    <dbReference type="NCBI Taxonomy" id="1230905"/>
    <lineage>
        <taxon>Eukaryota</taxon>
        <taxon>Fungi</taxon>
        <taxon>Dikarya</taxon>
        <taxon>Ascomycota</taxon>
        <taxon>Saccharomycotina</taxon>
        <taxon>Saccharomycetes</taxon>
        <taxon>Saccharomycetales</taxon>
        <taxon>Saccharomycetaceae</taxon>
        <taxon>Lachancea</taxon>
    </lineage>
</organism>
<dbReference type="Pfam" id="PF12400">
    <property type="entry name" value="STIMATE"/>
    <property type="match status" value="1"/>
</dbReference>
<keyword evidence="1" id="KW-0812">Transmembrane</keyword>
<dbReference type="OrthoDB" id="431202at2759"/>
<feature type="transmembrane region" description="Helical" evidence="1">
    <location>
        <begin position="175"/>
        <end position="196"/>
    </location>
</feature>
<sequence>MNDGESDGSCQLLGSVSLIIQGFMGATAIGGLLIKRQYERPRRTWTVWTYDIGKQVLGSLGTHFLNLIASILLKRGKKVLLMFLENAPNTGGDDQCDLYFLNLLMDTTVGIPILWFVLHYTESVLLSLGVKNIKSGKYYVEDDPMDLELENTPPPGHLERNTPEGPLFSAFLKQLAVFIWGLVCMKLALFLLLVYFKDLANWFADFVLGWSDPWPNFQVFLVMFAFPVVLNLLQYFCVDSIIKLHPSLRSRPRGPPKYGAV</sequence>
<reference evidence="3" key="1">
    <citation type="submission" date="2016-03" db="EMBL/GenBank/DDBJ databases">
        <authorList>
            <person name="Devillers H."/>
        </authorList>
    </citation>
    <scope>NUCLEOTIDE SEQUENCE [LARGE SCALE GENOMIC DNA]</scope>
</reference>
<keyword evidence="1" id="KW-0472">Membrane</keyword>